<feature type="compositionally biased region" description="Basic and acidic residues" evidence="1">
    <location>
        <begin position="8"/>
        <end position="18"/>
    </location>
</feature>
<feature type="region of interest" description="Disordered" evidence="1">
    <location>
        <begin position="1"/>
        <end position="25"/>
    </location>
</feature>
<protein>
    <submittedName>
        <fullName evidence="2">Uncharacterized protein</fullName>
    </submittedName>
</protein>
<proteinExistence type="predicted"/>
<reference evidence="2 3" key="1">
    <citation type="submission" date="2023-01" db="EMBL/GenBank/DDBJ databases">
        <authorList>
            <person name="Vainberg Slutskin I."/>
        </authorList>
    </citation>
    <scope>NUCLEOTIDE SEQUENCE [LARGE SCALE GENOMIC DNA]</scope>
</reference>
<keyword evidence="3" id="KW-1185">Reference proteome</keyword>
<evidence type="ECO:0000313" key="3">
    <source>
        <dbReference type="Proteomes" id="UP001216637"/>
    </source>
</evidence>
<gene>
    <name evidence="2" type="ORF">20Sep416_00122</name>
</gene>
<dbReference type="Proteomes" id="UP001216637">
    <property type="component" value="Segment"/>
</dbReference>
<accession>A0AAF0JID8</accession>
<dbReference type="EMBL" id="OQ319936">
    <property type="protein sequence ID" value="WFG37613.1"/>
    <property type="molecule type" value="Genomic_DNA"/>
</dbReference>
<evidence type="ECO:0000313" key="2">
    <source>
        <dbReference type="EMBL" id="WFG37613.1"/>
    </source>
</evidence>
<organism evidence="2 3">
    <name type="scientific">Pseudomonas phage 20Sep416</name>
    <dbReference type="NCBI Taxonomy" id="3028488"/>
    <lineage>
        <taxon>Viruses</taxon>
        <taxon>Duplodnaviria</taxon>
        <taxon>Heunggongvirae</taxon>
        <taxon>Uroviricota</taxon>
        <taxon>Caudoviricetes</taxon>
        <taxon>Vandenendeviridae</taxon>
        <taxon>Skurskavirinae</taxon>
        <taxon>Pakpunavirus</taxon>
        <taxon>Pakpunavirus pv20Sep416</taxon>
    </lineage>
</organism>
<name>A0AAF0JID8_9CAUD</name>
<sequence length="43" mass="5052">MAGLWRPNSERARGRDEGSAAFRPPRRYKSYHEGLTNKKFMII</sequence>
<evidence type="ECO:0000256" key="1">
    <source>
        <dbReference type="SAM" id="MobiDB-lite"/>
    </source>
</evidence>